<dbReference type="InterPro" id="IPR036410">
    <property type="entry name" value="HSP_DnaJ_Cys-rich_dom_sf"/>
</dbReference>
<evidence type="ECO:0000313" key="2">
    <source>
        <dbReference type="Proteomes" id="UP001491310"/>
    </source>
</evidence>
<dbReference type="Proteomes" id="UP001491310">
    <property type="component" value="Unassembled WGS sequence"/>
</dbReference>
<keyword evidence="2" id="KW-1185">Reference proteome</keyword>
<protein>
    <recommendedName>
        <fullName evidence="3">CR-type domain-containing protein</fullName>
    </recommendedName>
</protein>
<dbReference type="EMBL" id="JALJOT010000003">
    <property type="protein sequence ID" value="KAK9916732.1"/>
    <property type="molecule type" value="Genomic_DNA"/>
</dbReference>
<evidence type="ECO:0000313" key="1">
    <source>
        <dbReference type="EMBL" id="KAK9916732.1"/>
    </source>
</evidence>
<organism evidence="1 2">
    <name type="scientific">Coccomyxa subellipsoidea</name>
    <dbReference type="NCBI Taxonomy" id="248742"/>
    <lineage>
        <taxon>Eukaryota</taxon>
        <taxon>Viridiplantae</taxon>
        <taxon>Chlorophyta</taxon>
        <taxon>core chlorophytes</taxon>
        <taxon>Trebouxiophyceae</taxon>
        <taxon>Trebouxiophyceae incertae sedis</taxon>
        <taxon>Coccomyxaceae</taxon>
        <taxon>Coccomyxa</taxon>
    </lineage>
</organism>
<name>A0ABR2YXZ5_9CHLO</name>
<accession>A0ABR2YXZ5</accession>
<dbReference type="SUPFAM" id="SSF57938">
    <property type="entry name" value="DnaJ/Hsp40 cysteine-rich domain"/>
    <property type="match status" value="1"/>
</dbReference>
<reference evidence="1 2" key="1">
    <citation type="journal article" date="2024" name="Nat. Commun.">
        <title>Phylogenomics reveals the evolutionary origins of lichenization in chlorophyte algae.</title>
        <authorList>
            <person name="Puginier C."/>
            <person name="Libourel C."/>
            <person name="Otte J."/>
            <person name="Skaloud P."/>
            <person name="Haon M."/>
            <person name="Grisel S."/>
            <person name="Petersen M."/>
            <person name="Berrin J.G."/>
            <person name="Delaux P.M."/>
            <person name="Dal Grande F."/>
            <person name="Keller J."/>
        </authorList>
    </citation>
    <scope>NUCLEOTIDE SEQUENCE [LARGE SCALE GENOMIC DNA]</scope>
    <source>
        <strain evidence="1 2">SAG 216-7</strain>
    </source>
</reference>
<comment type="caution">
    <text evidence="1">The sequence shown here is derived from an EMBL/GenBank/DDBJ whole genome shotgun (WGS) entry which is preliminary data.</text>
</comment>
<evidence type="ECO:0008006" key="3">
    <source>
        <dbReference type="Google" id="ProtNLM"/>
    </source>
</evidence>
<gene>
    <name evidence="1" type="ORF">WJX75_006334</name>
</gene>
<proteinExistence type="predicted"/>
<sequence length="111" mass="11501">MISRRRNVDRCLRASADLQDVIVGGAVLTAVSAALYNGLKGDPQVCDLCQGVGGAKCFACEGAGTREMQEKKGVAGQRRDFVGRVANPSACRVCGGAGMNLCSKCKGSGYI</sequence>